<protein>
    <submittedName>
        <fullName evidence="2">Uncharacterized protein</fullName>
    </submittedName>
</protein>
<evidence type="ECO:0000256" key="1">
    <source>
        <dbReference type="SAM" id="MobiDB-lite"/>
    </source>
</evidence>
<dbReference type="AlphaFoldDB" id="A0A2U3KVY5"/>
<sequence length="63" mass="7328">MMKYILIYLFVMAIILIFNYGAHSGERMENELQECDVDSTQKKKSLSRTDEHTYSGRITHGTI</sequence>
<name>A0A2U3KVY5_9FIRM</name>
<feature type="region of interest" description="Disordered" evidence="1">
    <location>
        <begin position="39"/>
        <end position="63"/>
    </location>
</feature>
<dbReference type="Proteomes" id="UP000238916">
    <property type="component" value="Unassembled WGS sequence"/>
</dbReference>
<dbReference type="EMBL" id="OMOF01000217">
    <property type="protein sequence ID" value="SPF43802.1"/>
    <property type="molecule type" value="Genomic_DNA"/>
</dbReference>
<proteinExistence type="predicted"/>
<evidence type="ECO:0000313" key="3">
    <source>
        <dbReference type="Proteomes" id="UP000238916"/>
    </source>
</evidence>
<accession>A0A2U3KVY5</accession>
<organism evidence="2 3">
    <name type="scientific">Candidatus Desulfosporosinus infrequens</name>
    <dbReference type="NCBI Taxonomy" id="2043169"/>
    <lineage>
        <taxon>Bacteria</taxon>
        <taxon>Bacillati</taxon>
        <taxon>Bacillota</taxon>
        <taxon>Clostridia</taxon>
        <taxon>Eubacteriales</taxon>
        <taxon>Desulfitobacteriaceae</taxon>
        <taxon>Desulfosporosinus</taxon>
    </lineage>
</organism>
<evidence type="ECO:0000313" key="2">
    <source>
        <dbReference type="EMBL" id="SPF43802.1"/>
    </source>
</evidence>
<gene>
    <name evidence="2" type="ORF">SBF1_2940014</name>
</gene>
<reference evidence="3" key="1">
    <citation type="submission" date="2018-02" db="EMBL/GenBank/DDBJ databases">
        <authorList>
            <person name="Hausmann B."/>
        </authorList>
    </citation>
    <scope>NUCLEOTIDE SEQUENCE [LARGE SCALE GENOMIC DNA]</scope>
    <source>
        <strain evidence="3">Peat soil MAG SbF1</strain>
    </source>
</reference>